<gene>
    <name evidence="1" type="ORF">EAH_00002530</name>
</gene>
<dbReference type="VEuPathDB" id="ToxoDB:EAH_00002530"/>
<dbReference type="InterPro" id="IPR016024">
    <property type="entry name" value="ARM-type_fold"/>
</dbReference>
<evidence type="ECO:0008006" key="3">
    <source>
        <dbReference type="Google" id="ProtNLM"/>
    </source>
</evidence>
<dbReference type="OMA" id="CSGNFFK"/>
<dbReference type="RefSeq" id="XP_013249849.1">
    <property type="nucleotide sequence ID" value="XM_013394395.1"/>
</dbReference>
<protein>
    <recommendedName>
        <fullName evidence="3">HEAT repeat-containing protein</fullName>
    </recommendedName>
</protein>
<reference evidence="1" key="1">
    <citation type="submission" date="2013-10" db="EMBL/GenBank/DDBJ databases">
        <title>Genomic analysis of the causative agents of coccidiosis in chickens.</title>
        <authorList>
            <person name="Reid A.J."/>
            <person name="Blake D."/>
            <person name="Billington K."/>
            <person name="Browne H."/>
            <person name="Dunn M."/>
            <person name="Hung S."/>
            <person name="Kawahara F."/>
            <person name="Miranda-Saavedra D."/>
            <person name="Mourier T."/>
            <person name="Nagra H."/>
            <person name="Otto T.D."/>
            <person name="Rawlings N."/>
            <person name="Sanchez A."/>
            <person name="Sanders M."/>
            <person name="Subramaniam C."/>
            <person name="Tay Y."/>
            <person name="Dear P."/>
            <person name="Doerig C."/>
            <person name="Gruber A."/>
            <person name="Parkinson J."/>
            <person name="Shirley M."/>
            <person name="Wan K.L."/>
            <person name="Berriman M."/>
            <person name="Tomley F."/>
            <person name="Pain A."/>
        </authorList>
    </citation>
    <scope>NUCLEOTIDE SEQUENCE</scope>
    <source>
        <strain evidence="1">Houghton</strain>
    </source>
</reference>
<sequence length="1160" mass="124678">MVLAQLQSSDTAVRRAGEELLNKSPLQQLLPALAAAASASEEETSSRQLAAVLVRRYAHSKLKDMKDDPEQKQKLIELVMRDLVAAFSSGGPFAVRKAAAEAVGELWEHLPSTATISQTAPFGFIVNWLDGQQAQGPSAEEECLLWLLVDRLSDVAEPEVYVQRTPQLVQKLNLTFQQLDVQKSAAAEEALESLFVRTARWKAEGAEAEEAKKMATAAYCSLCPVVLQMIARQPCPELLAPLVSLAERGPQFFRNQHGALLGAIRTILANSSSVQTEETRRMALQLAAAAFLGAPKFSKKHMPLVDDLLMLLADAAAASPSDWEDLTTWEAQAREEETGEDTLHSVALQLMADIASMVCSSCSLQDPGAEGGSAEAGASSTGLHVLGKLMNIFSLLVEQEDPRYSYTALELLALLLDDGTCRPLLGPYVEKLTMTCIAAVKAADARLRWQGLRCLGSMVGNEEKWTRQVQQQHGDQLLSLLSEKSAEDPAVRCRRQALLALASFLSGLAPEDGEEPSPETLAFACGSAFIPHYAPFVVALRNLLGGDDPAGKQKVQQLLEDHSGRCLLQAAVEFAADLGTAVGKDVLKPDAPWLVDRLHSLLLACESVPAASAVFSSIMICLAVAAPACGPELLQQMQPVMDIVLRKAQLGIQMGVAHEVTAAAGSLNAGAELSQEGGVSQFRVQDKSGKQTIISINTAAVEERLAALNLLGALASAVGPAAPIAWGKEWTSAALESCSSEFSIVRTAAYEALPGCLTALASAPEQQGKATTAALELVASFLSSSEGQLPPSTASAAAEHMLPAVAQIVADQAKRQREGVLPEECKVPSAQRAALLEKLFVGMGKLILPVLTREFERLATKEQQDDEWEVSILDFSTHSACNDSKPNSKDSAPCSTDCRPFQDLSDDDQEEDTSSFYDAVMQCSGNFFKVYGSDCLPHFDAHLRLPYGALLAHDQSSYYGKVAALCLYADAINYGDPAATLEYSKVLVPAALLAVSPQAEWSIDEEHMLAISASTYGLGVVAQRHPELFASQLQGALEALERCIGSPLLRCQSGRAAADGTACALLKVYAGFCMNLGIEATAAKVATLLETWFPLVEDEQEIYDAHELLLQMAIQDHPLSSNTAVRQQLRRLVDIISRKPELIGERARREMLQAAKDRLC</sequence>
<reference evidence="1" key="2">
    <citation type="submission" date="2013-10" db="EMBL/GenBank/DDBJ databases">
        <authorList>
            <person name="Aslett M."/>
        </authorList>
    </citation>
    <scope>NUCLEOTIDE SEQUENCE</scope>
    <source>
        <strain evidence="1">Houghton</strain>
    </source>
</reference>
<dbReference type="GeneID" id="25268323"/>
<dbReference type="OrthoDB" id="543373at2759"/>
<keyword evidence="2" id="KW-1185">Reference proteome</keyword>
<proteinExistence type="predicted"/>
<dbReference type="InterPro" id="IPR011989">
    <property type="entry name" value="ARM-like"/>
</dbReference>
<dbReference type="SUPFAM" id="SSF48371">
    <property type="entry name" value="ARM repeat"/>
    <property type="match status" value="1"/>
</dbReference>
<dbReference type="EMBL" id="HG671149">
    <property type="protein sequence ID" value="CDI80158.1"/>
    <property type="molecule type" value="Genomic_DNA"/>
</dbReference>
<name>U6GLJ5_EIMAC</name>
<accession>U6GLJ5</accession>
<dbReference type="AlphaFoldDB" id="U6GLJ5"/>
<dbReference type="Proteomes" id="UP000018050">
    <property type="component" value="Unassembled WGS sequence"/>
</dbReference>
<evidence type="ECO:0000313" key="1">
    <source>
        <dbReference type="EMBL" id="CDI80158.1"/>
    </source>
</evidence>
<dbReference type="Gene3D" id="1.25.10.10">
    <property type="entry name" value="Leucine-rich Repeat Variant"/>
    <property type="match status" value="2"/>
</dbReference>
<evidence type="ECO:0000313" key="2">
    <source>
        <dbReference type="Proteomes" id="UP000018050"/>
    </source>
</evidence>
<organism evidence="1 2">
    <name type="scientific">Eimeria acervulina</name>
    <name type="common">Coccidian parasite</name>
    <dbReference type="NCBI Taxonomy" id="5801"/>
    <lineage>
        <taxon>Eukaryota</taxon>
        <taxon>Sar</taxon>
        <taxon>Alveolata</taxon>
        <taxon>Apicomplexa</taxon>
        <taxon>Conoidasida</taxon>
        <taxon>Coccidia</taxon>
        <taxon>Eucoccidiorida</taxon>
        <taxon>Eimeriorina</taxon>
        <taxon>Eimeriidae</taxon>
        <taxon>Eimeria</taxon>
    </lineage>
</organism>